<keyword evidence="5" id="KW-1185">Reference proteome</keyword>
<reference evidence="4" key="1">
    <citation type="submission" date="2021-11" db="EMBL/GenBank/DDBJ databases">
        <title>Citrobacter meridianamericanus sp. nov. isolated from soil.</title>
        <authorList>
            <person name="Furlan J.P.R."/>
            <person name="Stehling E.G."/>
        </authorList>
    </citation>
    <scope>NUCLEOTIDE SEQUENCE</scope>
    <source>
        <strain evidence="4">BR102</strain>
    </source>
</reference>
<dbReference type="PROSITE" id="PS50043">
    <property type="entry name" value="HTH_LUXR_2"/>
    <property type="match status" value="1"/>
</dbReference>
<dbReference type="CDD" id="cd06170">
    <property type="entry name" value="LuxR_C_like"/>
    <property type="match status" value="1"/>
</dbReference>
<protein>
    <submittedName>
        <fullName evidence="4">EAL domain-containing protein</fullName>
    </submittedName>
</protein>
<organism evidence="4 5">
    <name type="scientific">Citrobacter meridianamericanus</name>
    <dbReference type="NCBI Taxonomy" id="2894201"/>
    <lineage>
        <taxon>Bacteria</taxon>
        <taxon>Pseudomonadati</taxon>
        <taxon>Pseudomonadota</taxon>
        <taxon>Gammaproteobacteria</taxon>
        <taxon>Enterobacterales</taxon>
        <taxon>Enterobacteriaceae</taxon>
        <taxon>Citrobacter</taxon>
    </lineage>
</organism>
<dbReference type="Gene3D" id="3.20.20.450">
    <property type="entry name" value="EAL domain"/>
    <property type="match status" value="1"/>
</dbReference>
<dbReference type="SUPFAM" id="SSF46894">
    <property type="entry name" value="C-terminal effector domain of the bipartite response regulators"/>
    <property type="match status" value="1"/>
</dbReference>
<comment type="caution">
    <text evidence="4">The sequence shown here is derived from an EMBL/GenBank/DDBJ whole genome shotgun (WGS) entry which is preliminary data.</text>
</comment>
<dbReference type="PANTHER" id="PTHR33121:SF79">
    <property type="entry name" value="CYCLIC DI-GMP PHOSPHODIESTERASE PDED-RELATED"/>
    <property type="match status" value="1"/>
</dbReference>
<dbReference type="PANTHER" id="PTHR33121">
    <property type="entry name" value="CYCLIC DI-GMP PHOSPHODIESTERASE PDEF"/>
    <property type="match status" value="1"/>
</dbReference>
<proteinExistence type="predicted"/>
<evidence type="ECO:0000256" key="1">
    <source>
        <dbReference type="ARBA" id="ARBA00023125"/>
    </source>
</evidence>
<dbReference type="InterPro" id="IPR036388">
    <property type="entry name" value="WH-like_DNA-bd_sf"/>
</dbReference>
<sequence>MNKKPSDVLRHPIDKDVISPYFQPVVDIRSGQCHGAEVLARVMHPEQGLLLPADFILPETGEDALTLLTRTLMQQAGPCLPGIPAGQEFMLSFNITPVQLTAPWLPGTCDALRRMTGPGLTVVLELTEQRPLTGVTEDLRARLALLRRAGVRLALDDFGTGWSGLSLLLQTGADILKIPREFVAAMGKQPRADQIVDTILELANRLGMAVIAEGVEQRCQAERLVSRGVRLCQGAFYSMPLAPDAFADWLSGAHGEAIPPRRMPSGRTCSVRNAVMECARRHVLSLRETEVLAQLVRGLPLSELARQANRSTKTCSVQKRSAYRKIGVGNDVEFMHYLYSLMTVPSEKSGRHVIRMADNELRRIIIRPE</sequence>
<dbReference type="PROSITE" id="PS50883">
    <property type="entry name" value="EAL"/>
    <property type="match status" value="1"/>
</dbReference>
<dbReference type="Pfam" id="PF00196">
    <property type="entry name" value="GerE"/>
    <property type="match status" value="1"/>
</dbReference>
<evidence type="ECO:0000313" key="5">
    <source>
        <dbReference type="Proteomes" id="UP001139290"/>
    </source>
</evidence>
<keyword evidence="1" id="KW-0238">DNA-binding</keyword>
<dbReference type="SUPFAM" id="SSF141868">
    <property type="entry name" value="EAL domain-like"/>
    <property type="match status" value="1"/>
</dbReference>
<feature type="domain" description="EAL" evidence="3">
    <location>
        <begin position="2"/>
        <end position="254"/>
    </location>
</feature>
<name>A0ABT1BEG9_9ENTR</name>
<dbReference type="RefSeq" id="WP_252839001.1">
    <property type="nucleotide sequence ID" value="NZ_JAJJVQ010000011.1"/>
</dbReference>
<dbReference type="EMBL" id="JAJJVQ010000011">
    <property type="protein sequence ID" value="MCO5784268.1"/>
    <property type="molecule type" value="Genomic_DNA"/>
</dbReference>
<dbReference type="CDD" id="cd01948">
    <property type="entry name" value="EAL"/>
    <property type="match status" value="1"/>
</dbReference>
<dbReference type="Proteomes" id="UP001139290">
    <property type="component" value="Unassembled WGS sequence"/>
</dbReference>
<dbReference type="InterPro" id="IPR016032">
    <property type="entry name" value="Sig_transdc_resp-reg_C-effctor"/>
</dbReference>
<evidence type="ECO:0000259" key="2">
    <source>
        <dbReference type="PROSITE" id="PS50043"/>
    </source>
</evidence>
<dbReference type="InterPro" id="IPR035919">
    <property type="entry name" value="EAL_sf"/>
</dbReference>
<evidence type="ECO:0000259" key="3">
    <source>
        <dbReference type="PROSITE" id="PS50883"/>
    </source>
</evidence>
<gene>
    <name evidence="4" type="ORF">LOD26_23570</name>
</gene>
<dbReference type="Gene3D" id="1.10.10.10">
    <property type="entry name" value="Winged helix-like DNA-binding domain superfamily/Winged helix DNA-binding domain"/>
    <property type="match status" value="1"/>
</dbReference>
<evidence type="ECO:0000313" key="4">
    <source>
        <dbReference type="EMBL" id="MCO5784268.1"/>
    </source>
</evidence>
<dbReference type="InterPro" id="IPR050706">
    <property type="entry name" value="Cyclic-di-GMP_PDE-like"/>
</dbReference>
<dbReference type="InterPro" id="IPR000792">
    <property type="entry name" value="Tscrpt_reg_LuxR_C"/>
</dbReference>
<dbReference type="Pfam" id="PF00563">
    <property type="entry name" value="EAL"/>
    <property type="match status" value="1"/>
</dbReference>
<dbReference type="SMART" id="SM00421">
    <property type="entry name" value="HTH_LUXR"/>
    <property type="match status" value="1"/>
</dbReference>
<dbReference type="InterPro" id="IPR001633">
    <property type="entry name" value="EAL_dom"/>
</dbReference>
<feature type="domain" description="HTH luxR-type" evidence="2">
    <location>
        <begin position="277"/>
        <end position="342"/>
    </location>
</feature>
<dbReference type="SMART" id="SM00052">
    <property type="entry name" value="EAL"/>
    <property type="match status" value="1"/>
</dbReference>
<accession>A0ABT1BEG9</accession>